<evidence type="ECO:0008006" key="3">
    <source>
        <dbReference type="Google" id="ProtNLM"/>
    </source>
</evidence>
<dbReference type="Proteomes" id="UP000276437">
    <property type="component" value="Chromosome"/>
</dbReference>
<keyword evidence="2" id="KW-1185">Reference proteome</keyword>
<accession>A0A348AIW9</accession>
<evidence type="ECO:0000313" key="1">
    <source>
        <dbReference type="EMBL" id="BBB91017.1"/>
    </source>
</evidence>
<dbReference type="InterPro" id="IPR008003">
    <property type="entry name" value="DUF739"/>
</dbReference>
<dbReference type="SUPFAM" id="SSF47413">
    <property type="entry name" value="lambda repressor-like DNA-binding domains"/>
    <property type="match status" value="1"/>
</dbReference>
<dbReference type="EMBL" id="AP018449">
    <property type="protein sequence ID" value="BBB91017.1"/>
    <property type="molecule type" value="Genomic_DNA"/>
</dbReference>
<reference evidence="1 2" key="1">
    <citation type="journal article" date="2018" name="Int. J. Syst. Evol. Microbiol.">
        <title>Methylomusa anaerophila gen. nov., sp. nov., an anaerobic methanol-utilizing bacterium isolated from a microbial fuel cell.</title>
        <authorList>
            <person name="Amano N."/>
            <person name="Yamamuro A."/>
            <person name="Miyahara M."/>
            <person name="Kouzuma A."/>
            <person name="Abe T."/>
            <person name="Watanabe K."/>
        </authorList>
    </citation>
    <scope>NUCLEOTIDE SEQUENCE [LARGE SCALE GENOMIC DNA]</scope>
    <source>
        <strain evidence="1 2">MMFC1</strain>
    </source>
</reference>
<proteinExistence type="predicted"/>
<name>A0A348AIW9_9FIRM</name>
<dbReference type="GO" id="GO:0003677">
    <property type="term" value="F:DNA binding"/>
    <property type="evidence" value="ECO:0007669"/>
    <property type="project" value="InterPro"/>
</dbReference>
<dbReference type="Pfam" id="PF05339">
    <property type="entry name" value="DUF739"/>
    <property type="match status" value="1"/>
</dbReference>
<dbReference type="KEGG" id="mana:MAMMFC1_01685"/>
<dbReference type="RefSeq" id="WP_126308089.1">
    <property type="nucleotide sequence ID" value="NZ_AP018449.1"/>
</dbReference>
<dbReference type="OrthoDB" id="2418220at2"/>
<dbReference type="AlphaFoldDB" id="A0A348AIW9"/>
<dbReference type="InterPro" id="IPR010982">
    <property type="entry name" value="Lambda_DNA-bd_dom_sf"/>
</dbReference>
<evidence type="ECO:0000313" key="2">
    <source>
        <dbReference type="Proteomes" id="UP000276437"/>
    </source>
</evidence>
<organism evidence="1 2">
    <name type="scientific">Methylomusa anaerophila</name>
    <dbReference type="NCBI Taxonomy" id="1930071"/>
    <lineage>
        <taxon>Bacteria</taxon>
        <taxon>Bacillati</taxon>
        <taxon>Bacillota</taxon>
        <taxon>Negativicutes</taxon>
        <taxon>Selenomonadales</taxon>
        <taxon>Sporomusaceae</taxon>
        <taxon>Methylomusa</taxon>
    </lineage>
</organism>
<sequence length="87" mass="9982">MSFLYNKLKGKIKEKFGTQEAFAKKLGISRTSLSLKLNNFSEFTQKEILDSMALLGLPGIEVDKYFFTLKVQKTEQNDSELKEVINE</sequence>
<gene>
    <name evidence="1" type="ORF">MAMMFC1_01685</name>
</gene>
<protein>
    <recommendedName>
        <fullName evidence="3">HTH cro/C1-type domain-containing protein</fullName>
    </recommendedName>
</protein>